<evidence type="ECO:0000313" key="3">
    <source>
        <dbReference type="Proteomes" id="UP000275394"/>
    </source>
</evidence>
<dbReference type="PANTHER" id="PTHR42879">
    <property type="entry name" value="3-OXOACYL-(ACYL-CARRIER-PROTEIN) REDUCTASE"/>
    <property type="match status" value="1"/>
</dbReference>
<dbReference type="AlphaFoldDB" id="A0A3N2DPH6"/>
<dbReference type="SUPFAM" id="SSF51735">
    <property type="entry name" value="NAD(P)-binding Rossmann-fold domains"/>
    <property type="match status" value="1"/>
</dbReference>
<sequence>MQAKRVLITGANSGIGYALVKHFEALDLQISALDRVFTQSYSNNVVCVCVDLSDSDELENWLVHDSDRFDLVINCAGIREICPITELDFDTWRNVMSVNIDAPFLISKYASQRAIDENCSCQIINIASISGFQAEPNRNAYIASKHALIGLTKAMAFELGGKGIRVNAIAPGIVETELTSAYFENEETSALILKNTPLNHWGQVDNIVKSVDYLINNDYVTGSTLVVDGGWTIGKDL</sequence>
<dbReference type="Pfam" id="PF13561">
    <property type="entry name" value="adh_short_C2"/>
    <property type="match status" value="1"/>
</dbReference>
<dbReference type="InterPro" id="IPR036291">
    <property type="entry name" value="NAD(P)-bd_dom_sf"/>
</dbReference>
<evidence type="ECO:0000256" key="1">
    <source>
        <dbReference type="ARBA" id="ARBA00006484"/>
    </source>
</evidence>
<proteinExistence type="inferred from homology"/>
<dbReference type="FunFam" id="3.40.50.720:FF:000084">
    <property type="entry name" value="Short-chain dehydrogenase reductase"/>
    <property type="match status" value="1"/>
</dbReference>
<dbReference type="RefSeq" id="WP_162844148.1">
    <property type="nucleotide sequence ID" value="NZ_RKHR01000004.1"/>
</dbReference>
<organism evidence="2 3">
    <name type="scientific">Sinobacterium caligoides</name>
    <dbReference type="NCBI Taxonomy" id="933926"/>
    <lineage>
        <taxon>Bacteria</taxon>
        <taxon>Pseudomonadati</taxon>
        <taxon>Pseudomonadota</taxon>
        <taxon>Gammaproteobacteria</taxon>
        <taxon>Cellvibrionales</taxon>
        <taxon>Spongiibacteraceae</taxon>
        <taxon>Sinobacterium</taxon>
    </lineage>
</organism>
<accession>A0A3N2DPH6</accession>
<reference evidence="2 3" key="1">
    <citation type="submission" date="2018-11" db="EMBL/GenBank/DDBJ databases">
        <title>Genomic Encyclopedia of Type Strains, Phase IV (KMG-IV): sequencing the most valuable type-strain genomes for metagenomic binning, comparative biology and taxonomic classification.</title>
        <authorList>
            <person name="Goeker M."/>
        </authorList>
    </citation>
    <scope>NUCLEOTIDE SEQUENCE [LARGE SCALE GENOMIC DNA]</scope>
    <source>
        <strain evidence="2 3">DSM 100316</strain>
    </source>
</reference>
<dbReference type="InterPro" id="IPR050259">
    <property type="entry name" value="SDR"/>
</dbReference>
<keyword evidence="3" id="KW-1185">Reference proteome</keyword>
<dbReference type="Proteomes" id="UP000275394">
    <property type="component" value="Unassembled WGS sequence"/>
</dbReference>
<comment type="caution">
    <text evidence="2">The sequence shown here is derived from an EMBL/GenBank/DDBJ whole genome shotgun (WGS) entry which is preliminary data.</text>
</comment>
<dbReference type="PRINTS" id="PR00081">
    <property type="entry name" value="GDHRDH"/>
</dbReference>
<gene>
    <name evidence="2" type="ORF">EDC56_2152</name>
</gene>
<comment type="similarity">
    <text evidence="1">Belongs to the short-chain dehydrogenases/reductases (SDR) family.</text>
</comment>
<name>A0A3N2DPH6_9GAMM</name>
<dbReference type="PANTHER" id="PTHR42879:SF2">
    <property type="entry name" value="3-OXOACYL-[ACYL-CARRIER-PROTEIN] REDUCTASE FABG"/>
    <property type="match status" value="1"/>
</dbReference>
<dbReference type="PRINTS" id="PR00080">
    <property type="entry name" value="SDRFAMILY"/>
</dbReference>
<protein>
    <submittedName>
        <fullName evidence="2">3-oxoacyl-[acyl-carrier protein] reductase</fullName>
    </submittedName>
</protein>
<dbReference type="EMBL" id="RKHR01000004">
    <property type="protein sequence ID" value="ROS01707.1"/>
    <property type="molecule type" value="Genomic_DNA"/>
</dbReference>
<dbReference type="InterPro" id="IPR002347">
    <property type="entry name" value="SDR_fam"/>
</dbReference>
<dbReference type="Gene3D" id="3.40.50.720">
    <property type="entry name" value="NAD(P)-binding Rossmann-like Domain"/>
    <property type="match status" value="1"/>
</dbReference>
<evidence type="ECO:0000313" key="2">
    <source>
        <dbReference type="EMBL" id="ROS01707.1"/>
    </source>
</evidence>